<accession>A0A916Q7R5</accession>
<dbReference type="InterPro" id="IPR041881">
    <property type="entry name" value="PqqD_sf"/>
</dbReference>
<proteinExistence type="predicted"/>
<dbReference type="InterPro" id="IPR008792">
    <property type="entry name" value="PQQD"/>
</dbReference>
<dbReference type="AlphaFoldDB" id="A0A916Q7R5"/>
<keyword evidence="2" id="KW-1185">Reference proteome</keyword>
<protein>
    <recommendedName>
        <fullName evidence="3">PqqD family protein</fullName>
    </recommendedName>
</protein>
<reference evidence="1" key="1">
    <citation type="submission" date="2020-06" db="EMBL/GenBank/DDBJ databases">
        <title>Characterization of fructooligosaccharide metabolism and fructooligosaccharide-degrading enzymes in human commensal butyrate producers.</title>
        <authorList>
            <person name="Tanno H."/>
            <person name="Fujii T."/>
            <person name="Hirano K."/>
            <person name="Maeno S."/>
            <person name="Tonozuka T."/>
            <person name="Sakamoto M."/>
            <person name="Ohkuma M."/>
            <person name="Tochio T."/>
            <person name="Endo A."/>
        </authorList>
    </citation>
    <scope>NUCLEOTIDE SEQUENCE</scope>
    <source>
        <strain evidence="1">JCM 17466</strain>
    </source>
</reference>
<evidence type="ECO:0000313" key="1">
    <source>
        <dbReference type="EMBL" id="GFO85872.1"/>
    </source>
</evidence>
<comment type="caution">
    <text evidence="1">The sequence shown here is derived from an EMBL/GenBank/DDBJ whole genome shotgun (WGS) entry which is preliminary data.</text>
</comment>
<evidence type="ECO:0000313" key="2">
    <source>
        <dbReference type="Proteomes" id="UP000613208"/>
    </source>
</evidence>
<dbReference type="Gene3D" id="1.10.10.1150">
    <property type="entry name" value="Coenzyme PQQ synthesis protein D (PqqD)"/>
    <property type="match status" value="1"/>
</dbReference>
<dbReference type="Proteomes" id="UP000613208">
    <property type="component" value="Unassembled WGS sequence"/>
</dbReference>
<dbReference type="Pfam" id="PF05402">
    <property type="entry name" value="PqqD"/>
    <property type="match status" value="1"/>
</dbReference>
<gene>
    <name evidence="1" type="ORF">ANBU17_22190</name>
</gene>
<dbReference type="RefSeq" id="WP_201311563.1">
    <property type="nucleotide sequence ID" value="NZ_BLYI01000047.1"/>
</dbReference>
<name>A0A916Q7R5_9FIRM</name>
<evidence type="ECO:0008006" key="3">
    <source>
        <dbReference type="Google" id="ProtNLM"/>
    </source>
</evidence>
<sequence length="88" mass="9766">MKINPNFIIRDIAGELVIVPTGTAAQHFNGMITVNSVAGFMWEHMAECSGPDEMIDLVTSEFEVDQETAKKDVTEFLTSLKKIGMIDF</sequence>
<dbReference type="EMBL" id="BLYI01000047">
    <property type="protein sequence ID" value="GFO85872.1"/>
    <property type="molecule type" value="Genomic_DNA"/>
</dbReference>
<organism evidence="1 2">
    <name type="scientific">Anaerostipes butyraticus</name>
    <dbReference type="NCBI Taxonomy" id="645466"/>
    <lineage>
        <taxon>Bacteria</taxon>
        <taxon>Bacillati</taxon>
        <taxon>Bacillota</taxon>
        <taxon>Clostridia</taxon>
        <taxon>Lachnospirales</taxon>
        <taxon>Lachnospiraceae</taxon>
        <taxon>Anaerostipes</taxon>
    </lineage>
</organism>